<reference evidence="1" key="1">
    <citation type="submission" date="2022-01" db="EMBL/GenBank/DDBJ databases">
        <authorList>
            <person name="Jo J.-H."/>
            <person name="Im W.-T."/>
        </authorList>
    </citation>
    <scope>NUCLEOTIDE SEQUENCE</scope>
    <source>
        <strain evidence="1">NA20</strain>
    </source>
</reference>
<dbReference type="InterPro" id="IPR011235">
    <property type="entry name" value="MepB-like"/>
</dbReference>
<dbReference type="Proteomes" id="UP001165367">
    <property type="component" value="Unassembled WGS sequence"/>
</dbReference>
<dbReference type="RefSeq" id="WP_237868473.1">
    <property type="nucleotide sequence ID" value="NZ_JAKLTR010000002.1"/>
</dbReference>
<organism evidence="1 2">
    <name type="scientific">Terrimonas ginsenosidimutans</name>
    <dbReference type="NCBI Taxonomy" id="2908004"/>
    <lineage>
        <taxon>Bacteria</taxon>
        <taxon>Pseudomonadati</taxon>
        <taxon>Bacteroidota</taxon>
        <taxon>Chitinophagia</taxon>
        <taxon>Chitinophagales</taxon>
        <taxon>Chitinophagaceae</taxon>
        <taxon>Terrimonas</taxon>
    </lineage>
</organism>
<protein>
    <submittedName>
        <fullName evidence="1">MepB family protein</fullName>
    </submittedName>
</protein>
<gene>
    <name evidence="1" type="ORF">LZZ85_03095</name>
</gene>
<keyword evidence="2" id="KW-1185">Reference proteome</keyword>
<evidence type="ECO:0000313" key="2">
    <source>
        <dbReference type="Proteomes" id="UP001165367"/>
    </source>
</evidence>
<dbReference type="EMBL" id="JAKLTR010000002">
    <property type="protein sequence ID" value="MCG2613244.1"/>
    <property type="molecule type" value="Genomic_DNA"/>
</dbReference>
<comment type="caution">
    <text evidence="1">The sequence shown here is derived from an EMBL/GenBank/DDBJ whole genome shotgun (WGS) entry which is preliminary data.</text>
</comment>
<proteinExistence type="predicted"/>
<name>A0ABS9KLQ7_9BACT</name>
<dbReference type="PIRSF" id="PIRSF032285">
    <property type="entry name" value="UCP032285"/>
    <property type="match status" value="1"/>
</dbReference>
<dbReference type="Gene3D" id="3.40.1350.140">
    <property type="entry name" value="MepB-like"/>
    <property type="match status" value="1"/>
</dbReference>
<dbReference type="Pfam" id="PF08877">
    <property type="entry name" value="MepB-like"/>
    <property type="match status" value="1"/>
</dbReference>
<dbReference type="InterPro" id="IPR038231">
    <property type="entry name" value="MepB-like_sf"/>
</dbReference>
<accession>A0ABS9KLQ7</accession>
<sequence>MCAEKIKSSGQIQGGLFADIAMIKQRLYDKAGISFRSFVQHREGGAYAACTFKLDDHTVEHRSANITPAKQGQFVTIWKRNKEGITAPLDAADDFDMVLITCRLADKIGQFVFPKALLIRQKIIAVSNKGGKRGIRVYPPWDLPANDQALRTQKWQKDYFIDLDDEKAHERILSLFRQVG</sequence>
<evidence type="ECO:0000313" key="1">
    <source>
        <dbReference type="EMBL" id="MCG2613244.1"/>
    </source>
</evidence>